<dbReference type="EMBL" id="KV454001">
    <property type="protein sequence ID" value="ODQ48681.1"/>
    <property type="molecule type" value="Genomic_DNA"/>
</dbReference>
<dbReference type="GeneID" id="30176960"/>
<dbReference type="GO" id="GO:0016020">
    <property type="term" value="C:membrane"/>
    <property type="evidence" value="ECO:0007669"/>
    <property type="project" value="InterPro"/>
</dbReference>
<evidence type="ECO:0000259" key="2">
    <source>
        <dbReference type="SMART" id="SM00694"/>
    </source>
</evidence>
<organism evidence="3 4">
    <name type="scientific">Pichia membranifaciens NRRL Y-2026</name>
    <dbReference type="NCBI Taxonomy" id="763406"/>
    <lineage>
        <taxon>Eukaryota</taxon>
        <taxon>Fungi</taxon>
        <taxon>Dikarya</taxon>
        <taxon>Ascomycota</taxon>
        <taxon>Saccharomycotina</taxon>
        <taxon>Pichiomycetes</taxon>
        <taxon>Pichiales</taxon>
        <taxon>Pichiaceae</taxon>
        <taxon>Pichia</taxon>
    </lineage>
</organism>
<reference evidence="3 4" key="1">
    <citation type="journal article" date="2016" name="Proc. Natl. Acad. Sci. U.S.A.">
        <title>Comparative genomics of biotechnologically important yeasts.</title>
        <authorList>
            <person name="Riley R."/>
            <person name="Haridas S."/>
            <person name="Wolfe K.H."/>
            <person name="Lopes M.R."/>
            <person name="Hittinger C.T."/>
            <person name="Goeker M."/>
            <person name="Salamov A.A."/>
            <person name="Wisecaver J.H."/>
            <person name="Long T.M."/>
            <person name="Calvey C.H."/>
            <person name="Aerts A.L."/>
            <person name="Barry K.W."/>
            <person name="Choi C."/>
            <person name="Clum A."/>
            <person name="Coughlan A.Y."/>
            <person name="Deshpande S."/>
            <person name="Douglass A.P."/>
            <person name="Hanson S.J."/>
            <person name="Klenk H.-P."/>
            <person name="LaButti K.M."/>
            <person name="Lapidus A."/>
            <person name="Lindquist E.A."/>
            <person name="Lipzen A.M."/>
            <person name="Meier-Kolthoff J.P."/>
            <person name="Ohm R.A."/>
            <person name="Otillar R.P."/>
            <person name="Pangilinan J.L."/>
            <person name="Peng Y."/>
            <person name="Rokas A."/>
            <person name="Rosa C.A."/>
            <person name="Scheuner C."/>
            <person name="Sibirny A.A."/>
            <person name="Slot J.C."/>
            <person name="Stielow J.B."/>
            <person name="Sun H."/>
            <person name="Kurtzman C.P."/>
            <person name="Blackwell M."/>
            <person name="Grigoriev I.V."/>
            <person name="Jeffries T.W."/>
        </authorList>
    </citation>
    <scope>NUCLEOTIDE SEQUENCE [LARGE SCALE GENOMIC DNA]</scope>
    <source>
        <strain evidence="3 4">NRRL Y-2026</strain>
    </source>
</reference>
<feature type="domain" description="Peroxin/Ferlin" evidence="2">
    <location>
        <begin position="197"/>
        <end position="232"/>
    </location>
</feature>
<feature type="region of interest" description="Disordered" evidence="1">
    <location>
        <begin position="1"/>
        <end position="40"/>
    </location>
</feature>
<dbReference type="RefSeq" id="XP_019019794.1">
    <property type="nucleotide sequence ID" value="XM_019160273.1"/>
</dbReference>
<dbReference type="STRING" id="763406.A0A1E3NRI2"/>
<name>A0A1E3NRI2_9ASCO</name>
<keyword evidence="4" id="KW-1185">Reference proteome</keyword>
<dbReference type="InterPro" id="IPR006614">
    <property type="entry name" value="Peroxin/Ferlin"/>
</dbReference>
<feature type="region of interest" description="Disordered" evidence="1">
    <location>
        <begin position="277"/>
        <end position="327"/>
    </location>
</feature>
<dbReference type="OrthoDB" id="72441at2759"/>
<evidence type="ECO:0000313" key="3">
    <source>
        <dbReference type="EMBL" id="ODQ48681.1"/>
    </source>
</evidence>
<evidence type="ECO:0000256" key="1">
    <source>
        <dbReference type="SAM" id="MobiDB-lite"/>
    </source>
</evidence>
<accession>A0A1E3NRI2</accession>
<dbReference type="SMART" id="SM00694">
    <property type="entry name" value="DysFC"/>
    <property type="match status" value="1"/>
</dbReference>
<feature type="compositionally biased region" description="Acidic residues" evidence="1">
    <location>
        <begin position="313"/>
        <end position="325"/>
    </location>
</feature>
<proteinExistence type="predicted"/>
<protein>
    <recommendedName>
        <fullName evidence="2">Peroxin/Ferlin domain-containing protein</fullName>
    </recommendedName>
</protein>
<dbReference type="Proteomes" id="UP000094455">
    <property type="component" value="Unassembled WGS sequence"/>
</dbReference>
<gene>
    <name evidence="3" type="ORF">PICMEDRAFT_14211</name>
</gene>
<evidence type="ECO:0000313" key="4">
    <source>
        <dbReference type="Proteomes" id="UP000094455"/>
    </source>
</evidence>
<sequence length="480" mass="55123">MSDGESDPLSPMESLDERIGPLDLSNSASDYDEDDNNDDVSNLTQAELTSQISNISTLSHDRRNRIERSVTHYENMDKGITRMPQFYKADEFLKCLSQFTMENETLKDLGKIKESSDPNGKSVKYEIIIENQRGATLFGSKMFCKQSVLYPLDPPKYQALTGQNLTSLSMYPEPGNNWRWCWKKWHVIMIKDVDEEGWIYSTIRFGSYNWTGVGKFGNFVRRRIWVRMVERVHTENSSSSDSEEEKETIEVSPNFKDYLKTGDGLKSFSQKVKSNMIPGYTSRKQKKEPETEKAYEKKEPISSNSKDKLNESTDIDNDMSSESDSVDSQSIVSFSRDTIVGSNIKPQLSSIYSKSLSIQSLDEASEDLKTVRDTFTQVSNCTIDRQKISTLLESFFSYEIDTINYLLQNYNDTSDKCESWIQMFILQLHFHDSGRLFVKKFKVLLDASDISTQQRDTLNKLYHVCSHIVSTQSYNSEGNL</sequence>
<dbReference type="AlphaFoldDB" id="A0A1E3NRI2"/>
<feature type="compositionally biased region" description="Basic and acidic residues" evidence="1">
    <location>
        <begin position="287"/>
        <end position="311"/>
    </location>
</feature>